<accession>A0AAP2Z8I1</accession>
<feature type="domain" description="Peptidase S74" evidence="2">
    <location>
        <begin position="153"/>
        <end position="267"/>
    </location>
</feature>
<comment type="caution">
    <text evidence="3">The sequence shown here is derived from an EMBL/GenBank/DDBJ whole genome shotgun (WGS) entry which is preliminary data.</text>
</comment>
<name>A0AAP2Z8I1_9EURY</name>
<dbReference type="Proteomes" id="UP001321047">
    <property type="component" value="Unassembled WGS sequence"/>
</dbReference>
<feature type="coiled-coil region" evidence="1">
    <location>
        <begin position="232"/>
        <end position="273"/>
    </location>
</feature>
<keyword evidence="4" id="KW-1185">Reference proteome</keyword>
<protein>
    <submittedName>
        <fullName evidence="3">Tail fiber domain-containing protein</fullName>
    </submittedName>
</protein>
<gene>
    <name evidence="3" type="ORF">OB919_04980</name>
</gene>
<evidence type="ECO:0000313" key="3">
    <source>
        <dbReference type="EMBL" id="MCU4751339.1"/>
    </source>
</evidence>
<dbReference type="PROSITE" id="PS51688">
    <property type="entry name" value="ICA"/>
    <property type="match status" value="1"/>
</dbReference>
<organism evidence="3 4">
    <name type="scientific">Natronosalvus hydrolyticus</name>
    <dbReference type="NCBI Taxonomy" id="2979988"/>
    <lineage>
        <taxon>Archaea</taxon>
        <taxon>Methanobacteriati</taxon>
        <taxon>Methanobacteriota</taxon>
        <taxon>Stenosarchaea group</taxon>
        <taxon>Halobacteria</taxon>
        <taxon>Halobacteriales</taxon>
        <taxon>Natrialbaceae</taxon>
        <taxon>Natronosalvus</taxon>
    </lineage>
</organism>
<dbReference type="InterPro" id="IPR030392">
    <property type="entry name" value="S74_ICA"/>
</dbReference>
<dbReference type="AlphaFoldDB" id="A0AAP2Z8I1"/>
<sequence length="282" mass="30767">MANNHDYNTPEQGAQDWHVPLNDNFERLDVDVELRDIADNREDYEAKDGAKFLETDTGIVYEGDGSSWEPILAMGTFDEDGTLQLEGFDGSVTISSYTFETDDMTRSVGNGAMAIHQGAIVLADSKNTQFLSKGPDEVRSQMPIYAPAFNTTSARAAKTAIEPVDTEATLAGVESLEINSWTFTDADTGRHVGPMAEDFQDAFDLEGDDGSIATVDADGVAFAAIQGLSERIEDLRDQRAADGVRIETLEAENETLRARLAALEERLDSLEARDEPSTKVDD</sequence>
<dbReference type="EMBL" id="JAOPJZ010000002">
    <property type="protein sequence ID" value="MCU4751339.1"/>
    <property type="molecule type" value="Genomic_DNA"/>
</dbReference>
<reference evidence="3 4" key="1">
    <citation type="submission" date="2022-09" db="EMBL/GenBank/DDBJ databases">
        <title>Enrichment on poylsaccharides allowed isolation of novel metabolic and taxonomic groups of Haloarchaea.</title>
        <authorList>
            <person name="Sorokin D.Y."/>
            <person name="Elcheninov A.G."/>
            <person name="Khizhniak T.V."/>
            <person name="Kolganova T.V."/>
            <person name="Kublanov I.V."/>
        </authorList>
    </citation>
    <scope>NUCLEOTIDE SEQUENCE [LARGE SCALE GENOMIC DNA]</scope>
    <source>
        <strain evidence="3 4">AArc-curdl1</strain>
    </source>
</reference>
<dbReference type="Pfam" id="PF13884">
    <property type="entry name" value="Peptidase_S74"/>
    <property type="match status" value="1"/>
</dbReference>
<keyword evidence="1" id="KW-0175">Coiled coil</keyword>
<evidence type="ECO:0000313" key="4">
    <source>
        <dbReference type="Proteomes" id="UP001321047"/>
    </source>
</evidence>
<dbReference type="RefSeq" id="WP_342807001.1">
    <property type="nucleotide sequence ID" value="NZ_JAOPJZ010000002.1"/>
</dbReference>
<proteinExistence type="predicted"/>
<evidence type="ECO:0000259" key="2">
    <source>
        <dbReference type="PROSITE" id="PS51688"/>
    </source>
</evidence>
<evidence type="ECO:0000256" key="1">
    <source>
        <dbReference type="SAM" id="Coils"/>
    </source>
</evidence>